<dbReference type="Proteomes" id="UP000826513">
    <property type="component" value="Plasmid unnamed1"/>
</dbReference>
<keyword evidence="1" id="KW-0614">Plasmid</keyword>
<dbReference type="KEGG" id="alf:CFBP5473_21120"/>
<geneLocation type="plasmid" evidence="3">
    <name>palcfbp5473</name>
</geneLocation>
<reference evidence="1 3" key="1">
    <citation type="submission" date="2019-04" db="EMBL/GenBank/DDBJ databases">
        <title>Complete genome sequence of Agrobacterium larrymoorei CFBP5473.</title>
        <authorList>
            <person name="Haryono M."/>
            <person name="Chou L."/>
            <person name="Lin Y.-C."/>
            <person name="Lai E.-M."/>
            <person name="Kuo C.-H."/>
        </authorList>
    </citation>
    <scope>NUCLEOTIDE SEQUENCE [LARGE SCALE GENOMIC DNA]</scope>
    <source>
        <strain evidence="1 3">CFBP5473</strain>
        <plasmid evidence="1">pAlCFBP5473</plasmid>
        <plasmid evidence="3">palcfbp5473</plasmid>
    </source>
</reference>
<dbReference type="AlphaFoldDB" id="A0A4D7DYE4"/>
<dbReference type="EMBL" id="CP072170">
    <property type="protein sequence ID" value="QYA10513.1"/>
    <property type="molecule type" value="Genomic_DNA"/>
</dbReference>
<organism evidence="1 3">
    <name type="scientific">Agrobacterium larrymoorei</name>
    <dbReference type="NCBI Taxonomy" id="160699"/>
    <lineage>
        <taxon>Bacteria</taxon>
        <taxon>Pseudomonadati</taxon>
        <taxon>Pseudomonadota</taxon>
        <taxon>Alphaproteobacteria</taxon>
        <taxon>Hyphomicrobiales</taxon>
        <taxon>Rhizobiaceae</taxon>
        <taxon>Rhizobium/Agrobacterium group</taxon>
        <taxon>Agrobacterium</taxon>
    </lineage>
</organism>
<evidence type="ECO:0000313" key="4">
    <source>
        <dbReference type="Proteomes" id="UP000826513"/>
    </source>
</evidence>
<reference evidence="2 4" key="2">
    <citation type="submission" date="2021-03" db="EMBL/GenBank/DDBJ databases">
        <title>Rapid diversification of plasmids in a genus of pathogenic and nitrogen fixing bacteria.</title>
        <authorList>
            <person name="Weisberg A.J."/>
            <person name="Miller M."/>
            <person name="Ream W."/>
            <person name="Grunwald N.J."/>
            <person name="Chang J.H."/>
        </authorList>
    </citation>
    <scope>NUCLEOTIDE SEQUENCE [LARGE SCALE GENOMIC DNA]</scope>
    <source>
        <strain evidence="2 4">AF3.44</strain>
        <plasmid evidence="2 4">unnamed1</plasmid>
    </source>
</reference>
<geneLocation type="plasmid" evidence="2 4">
    <name>unnamed1</name>
</geneLocation>
<dbReference type="RefSeq" id="WP_136954417.1">
    <property type="nucleotide sequence ID" value="NZ_CP039693.1"/>
</dbReference>
<protein>
    <submittedName>
        <fullName evidence="1">Uncharacterized protein</fullName>
    </submittedName>
</protein>
<name>A0A4D7DYE4_9HYPH</name>
<evidence type="ECO:0000313" key="2">
    <source>
        <dbReference type="EMBL" id="QYA10513.1"/>
    </source>
</evidence>
<gene>
    <name evidence="1" type="ORF">CFBP5473_21120</name>
    <name evidence="2" type="ORF">J5285_25255</name>
</gene>
<accession>A0A4D7DYE4</accession>
<evidence type="ECO:0000313" key="3">
    <source>
        <dbReference type="Proteomes" id="UP000298545"/>
    </source>
</evidence>
<evidence type="ECO:0000313" key="1">
    <source>
        <dbReference type="EMBL" id="QCJ00518.1"/>
    </source>
</evidence>
<geneLocation type="plasmid" evidence="1">
    <name>pAlCFBP5473</name>
</geneLocation>
<dbReference type="Proteomes" id="UP000298545">
    <property type="component" value="Plasmid pAlCFBP5473"/>
</dbReference>
<dbReference type="EMBL" id="CP039693">
    <property type="protein sequence ID" value="QCJ00518.1"/>
    <property type="molecule type" value="Genomic_DNA"/>
</dbReference>
<proteinExistence type="predicted"/>
<keyword evidence="4" id="KW-1185">Reference proteome</keyword>
<sequence>MNGIVRDGRQARDTGFGFWIRRCGNVKPHAWLNMQCAARQRIRYTVEVGHTVDRDIILNTSAIEDRRADARKFYRLAQLKKEADGLFLPGGDQAEACSFPEAGQVFQGAQPVGQ</sequence>